<dbReference type="PROSITE" id="PS00022">
    <property type="entry name" value="EGF_1"/>
    <property type="match status" value="2"/>
</dbReference>
<dbReference type="GO" id="GO:0005509">
    <property type="term" value="F:calcium ion binding"/>
    <property type="evidence" value="ECO:0007669"/>
    <property type="project" value="InterPro"/>
</dbReference>
<dbReference type="EMBL" id="CAJOBB010001965">
    <property type="protein sequence ID" value="CAF3924358.1"/>
    <property type="molecule type" value="Genomic_DNA"/>
</dbReference>
<evidence type="ECO:0000256" key="1">
    <source>
        <dbReference type="ARBA" id="ARBA00023157"/>
    </source>
</evidence>
<evidence type="ECO:0000313" key="5">
    <source>
        <dbReference type="EMBL" id="CAF3924358.1"/>
    </source>
</evidence>
<evidence type="ECO:0000259" key="4">
    <source>
        <dbReference type="PROSITE" id="PS50026"/>
    </source>
</evidence>
<dbReference type="SMART" id="SM00179">
    <property type="entry name" value="EGF_CA"/>
    <property type="match status" value="2"/>
</dbReference>
<name>A0A819IV83_9BILA</name>
<proteinExistence type="predicted"/>
<dbReference type="SUPFAM" id="SSF101898">
    <property type="entry name" value="NHL repeat"/>
    <property type="match status" value="1"/>
</dbReference>
<feature type="disulfide bond" evidence="2">
    <location>
        <begin position="306"/>
        <end position="315"/>
    </location>
</feature>
<feature type="domain" description="EGF-like" evidence="4">
    <location>
        <begin position="279"/>
        <end position="316"/>
    </location>
</feature>
<evidence type="ECO:0000256" key="3">
    <source>
        <dbReference type="SAM" id="Phobius"/>
    </source>
</evidence>
<dbReference type="PANTHER" id="PTHR24033:SF151">
    <property type="entry name" value="NOTCH 2"/>
    <property type="match status" value="1"/>
</dbReference>
<evidence type="ECO:0000313" key="6">
    <source>
        <dbReference type="Proteomes" id="UP000663868"/>
    </source>
</evidence>
<dbReference type="SMART" id="SM00181">
    <property type="entry name" value="EGF"/>
    <property type="match status" value="3"/>
</dbReference>
<dbReference type="InterPro" id="IPR001881">
    <property type="entry name" value="EGF-like_Ca-bd_dom"/>
</dbReference>
<dbReference type="AlphaFoldDB" id="A0A819IV83"/>
<dbReference type="Pfam" id="PF00008">
    <property type="entry name" value="EGF"/>
    <property type="match status" value="1"/>
</dbReference>
<evidence type="ECO:0000256" key="2">
    <source>
        <dbReference type="PROSITE-ProRule" id="PRU00076"/>
    </source>
</evidence>
<gene>
    <name evidence="5" type="ORF">KXQ929_LOCUS24090</name>
</gene>
<dbReference type="InterPro" id="IPR000742">
    <property type="entry name" value="EGF"/>
</dbReference>
<dbReference type="CDD" id="cd05819">
    <property type="entry name" value="NHL"/>
    <property type="match status" value="1"/>
</dbReference>
<organism evidence="5 6">
    <name type="scientific">Adineta steineri</name>
    <dbReference type="NCBI Taxonomy" id="433720"/>
    <lineage>
        <taxon>Eukaryota</taxon>
        <taxon>Metazoa</taxon>
        <taxon>Spiralia</taxon>
        <taxon>Gnathifera</taxon>
        <taxon>Rotifera</taxon>
        <taxon>Eurotatoria</taxon>
        <taxon>Bdelloidea</taxon>
        <taxon>Adinetida</taxon>
        <taxon>Adinetidae</taxon>
        <taxon>Adineta</taxon>
    </lineage>
</organism>
<feature type="domain" description="EGF-like" evidence="4">
    <location>
        <begin position="237"/>
        <end position="277"/>
    </location>
</feature>
<dbReference type="SUPFAM" id="SSF57196">
    <property type="entry name" value="EGF/Laminin"/>
    <property type="match status" value="3"/>
</dbReference>
<dbReference type="PROSITE" id="PS01186">
    <property type="entry name" value="EGF_2"/>
    <property type="match status" value="1"/>
</dbReference>
<sequence>MIGVPVMYSNGTCYRLFIDQNNNLYCSSTDQNIVLMIPLDNSTNTTVIVAGNTTCGSSANTLCKPYGIFIDSNFDLYVADAVNNRIQLFRSGEMNATTVTVNGTSNGISLLDPIGVIIDGNGYLYIIDMGNHRIIRSGPNGYDCVIGCIGTSVLPSNQLYQPYKLAFDSHGNIFLMDFASSLILKFMLATNSCESTTMMTSSQMIDTTTINVRTSSSYFSPLSCSNTAYMGLNCSISSSLCDMLQPCQNNGTCNNTNQNSLGYICSCPLHFNGTYCQFDDQPCQPNTCVNNGICSEMSNITFMCKCAVGWKGDRCETKINYCANITCLNNGVCRPLLSTYKCECLGQSYSGKYCEKSTNSLVVHQVISKSFGYIVIIALILVAAFIMTLDILKYFFGIDPVRKNLKRKRKIKKSNPQVIIRFIYVN</sequence>
<dbReference type="InterPro" id="IPR011042">
    <property type="entry name" value="6-blade_b-propeller_TolB-like"/>
</dbReference>
<comment type="caution">
    <text evidence="2">Lacks conserved residue(s) required for the propagation of feature annotation.</text>
</comment>
<dbReference type="PROSITE" id="PS50026">
    <property type="entry name" value="EGF_3"/>
    <property type="match status" value="3"/>
</dbReference>
<comment type="caution">
    <text evidence="5">The sequence shown here is derived from an EMBL/GenBank/DDBJ whole genome shotgun (WGS) entry which is preliminary data.</text>
</comment>
<feature type="transmembrane region" description="Helical" evidence="3">
    <location>
        <begin position="371"/>
        <end position="396"/>
    </location>
</feature>
<dbReference type="CDD" id="cd00054">
    <property type="entry name" value="EGF_CA"/>
    <property type="match status" value="2"/>
</dbReference>
<keyword evidence="3" id="KW-1133">Transmembrane helix</keyword>
<keyword evidence="3" id="KW-0812">Transmembrane</keyword>
<protein>
    <recommendedName>
        <fullName evidence="4">EGF-like domain-containing protein</fullName>
    </recommendedName>
</protein>
<dbReference type="Proteomes" id="UP000663868">
    <property type="component" value="Unassembled WGS sequence"/>
</dbReference>
<dbReference type="Gene3D" id="2.120.10.30">
    <property type="entry name" value="TolB, C-terminal domain"/>
    <property type="match status" value="1"/>
</dbReference>
<reference evidence="5" key="1">
    <citation type="submission" date="2021-02" db="EMBL/GenBank/DDBJ databases">
        <authorList>
            <person name="Nowell W R."/>
        </authorList>
    </citation>
    <scope>NUCLEOTIDE SEQUENCE</scope>
</reference>
<feature type="disulfide bond" evidence="2">
    <location>
        <begin position="267"/>
        <end position="276"/>
    </location>
</feature>
<dbReference type="Gene3D" id="2.10.25.10">
    <property type="entry name" value="Laminin"/>
    <property type="match status" value="3"/>
</dbReference>
<keyword evidence="2" id="KW-0245">EGF-like domain</keyword>
<dbReference type="PANTHER" id="PTHR24033">
    <property type="entry name" value="EGF-LIKE DOMAIN-CONTAINING PROTEIN"/>
    <property type="match status" value="1"/>
</dbReference>
<keyword evidence="3" id="KW-0472">Membrane</keyword>
<accession>A0A819IV83</accession>
<keyword evidence="1 2" id="KW-1015">Disulfide bond</keyword>
<feature type="domain" description="EGF-like" evidence="4">
    <location>
        <begin position="318"/>
        <end position="355"/>
    </location>
</feature>
<dbReference type="InterPro" id="IPR051830">
    <property type="entry name" value="NOTCH_homolog"/>
</dbReference>